<name>A0A7K1UDN5_9BACT</name>
<evidence type="ECO:0000313" key="2">
    <source>
        <dbReference type="Proteomes" id="UP000461730"/>
    </source>
</evidence>
<dbReference type="AlphaFoldDB" id="A0A7K1UDN5"/>
<gene>
    <name evidence="1" type="ORF">GO493_29880</name>
</gene>
<dbReference type="RefSeq" id="WP_157309915.1">
    <property type="nucleotide sequence ID" value="NZ_WRXN01000028.1"/>
</dbReference>
<dbReference type="EMBL" id="WRXN01000028">
    <property type="protein sequence ID" value="MVT12499.1"/>
    <property type="molecule type" value="Genomic_DNA"/>
</dbReference>
<protein>
    <recommendedName>
        <fullName evidence="3">Outer membrane protein beta-barrel domain-containing protein</fullName>
    </recommendedName>
</protein>
<sequence length="267" mass="30518">MNVKNYSKYCLFSISLFLCGSCLQSEWAYCQINRLVFTGDSTSTVHNLKRTYIRFGMGISNYKTIPSDYYYPIKPKNTQLYNVAAGIDLPGFWRGFINRFEIGYVHSSILQGEGEVFRGNHSLVFNDLNSKNIGYPFEILSSPLYEVGRQYNKSVMGSLRFTFLVLYPFTISQAEGLFLYGGLGATLSTVVYYVSNWEYVYPIETVRNNSRVGDIESLILSIPIRIGISVKSRLRMELEYFKDKIEENGAKTLSRRTLSLSCGYTLK</sequence>
<accession>A0A7K1UDN5</accession>
<organism evidence="1 2">
    <name type="scientific">Chitinophaga tropicalis</name>
    <dbReference type="NCBI Taxonomy" id="2683588"/>
    <lineage>
        <taxon>Bacteria</taxon>
        <taxon>Pseudomonadati</taxon>
        <taxon>Bacteroidota</taxon>
        <taxon>Chitinophagia</taxon>
        <taxon>Chitinophagales</taxon>
        <taxon>Chitinophagaceae</taxon>
        <taxon>Chitinophaga</taxon>
    </lineage>
</organism>
<evidence type="ECO:0000313" key="1">
    <source>
        <dbReference type="EMBL" id="MVT12499.1"/>
    </source>
</evidence>
<keyword evidence="2" id="KW-1185">Reference proteome</keyword>
<comment type="caution">
    <text evidence="1">The sequence shown here is derived from an EMBL/GenBank/DDBJ whole genome shotgun (WGS) entry which is preliminary data.</text>
</comment>
<reference evidence="1 2" key="1">
    <citation type="submission" date="2019-12" db="EMBL/GenBank/DDBJ databases">
        <title>Chitinophaga sp. strain ysch24 (GDMCC 1.1355), whole genome shotgun sequence.</title>
        <authorList>
            <person name="Zhang X."/>
        </authorList>
    </citation>
    <scope>NUCLEOTIDE SEQUENCE [LARGE SCALE GENOMIC DNA]</scope>
    <source>
        <strain evidence="2">ysch24</strain>
    </source>
</reference>
<proteinExistence type="predicted"/>
<dbReference type="Proteomes" id="UP000461730">
    <property type="component" value="Unassembled WGS sequence"/>
</dbReference>
<evidence type="ECO:0008006" key="3">
    <source>
        <dbReference type="Google" id="ProtNLM"/>
    </source>
</evidence>